<protein>
    <submittedName>
        <fullName evidence="1">Uncharacterized protein</fullName>
    </submittedName>
</protein>
<name>A0ACB0ZWV6_MELEN</name>
<evidence type="ECO:0000313" key="1">
    <source>
        <dbReference type="EMBL" id="CAK5083622.1"/>
    </source>
</evidence>
<keyword evidence="2" id="KW-1185">Reference proteome</keyword>
<evidence type="ECO:0000313" key="2">
    <source>
        <dbReference type="Proteomes" id="UP001497535"/>
    </source>
</evidence>
<organism evidence="1 2">
    <name type="scientific">Meloidogyne enterolobii</name>
    <name type="common">Root-knot nematode worm</name>
    <name type="synonym">Meloidogyne mayaguensis</name>
    <dbReference type="NCBI Taxonomy" id="390850"/>
    <lineage>
        <taxon>Eukaryota</taxon>
        <taxon>Metazoa</taxon>
        <taxon>Ecdysozoa</taxon>
        <taxon>Nematoda</taxon>
        <taxon>Chromadorea</taxon>
        <taxon>Rhabditida</taxon>
        <taxon>Tylenchina</taxon>
        <taxon>Tylenchomorpha</taxon>
        <taxon>Tylenchoidea</taxon>
        <taxon>Meloidogynidae</taxon>
        <taxon>Meloidogyninae</taxon>
        <taxon>Meloidogyne</taxon>
    </lineage>
</organism>
<gene>
    <name evidence="1" type="ORF">MENTE1834_LOCUS30969</name>
</gene>
<accession>A0ACB0ZWV6</accession>
<dbReference type="EMBL" id="CAVMJV010000051">
    <property type="protein sequence ID" value="CAK5083622.1"/>
    <property type="molecule type" value="Genomic_DNA"/>
</dbReference>
<dbReference type="Proteomes" id="UP001497535">
    <property type="component" value="Unassembled WGS sequence"/>
</dbReference>
<reference evidence="1" key="1">
    <citation type="submission" date="2023-11" db="EMBL/GenBank/DDBJ databases">
        <authorList>
            <person name="Poullet M."/>
        </authorList>
    </citation>
    <scope>NUCLEOTIDE SEQUENCE</scope>
    <source>
        <strain evidence="1">E1834</strain>
    </source>
</reference>
<proteinExistence type="predicted"/>
<sequence length="140" mass="14576">MPTRTPRSSRRTWYSWGFVYTSKFNLIQNIEPGTRGLDGRPGISGNSLNQGYDSGLKQGLPGQFGEDGNPGPPGCLPGQRGQGLPGPKGLPGPPGEQGPQGHPGPPSSVIGQMGPPGMMGPQGIAGIPGKIKTIFCRIFQ</sequence>
<comment type="caution">
    <text evidence="1">The sequence shown here is derived from an EMBL/GenBank/DDBJ whole genome shotgun (WGS) entry which is preliminary data.</text>
</comment>